<dbReference type="EMBL" id="NMUH01008150">
    <property type="protein sequence ID" value="MQM18378.1"/>
    <property type="molecule type" value="Genomic_DNA"/>
</dbReference>
<reference evidence="1" key="1">
    <citation type="submission" date="2017-07" db="EMBL/GenBank/DDBJ databases">
        <title>Taro Niue Genome Assembly and Annotation.</title>
        <authorList>
            <person name="Atibalentja N."/>
            <person name="Keating K."/>
            <person name="Fields C.J."/>
        </authorList>
    </citation>
    <scope>NUCLEOTIDE SEQUENCE</scope>
    <source>
        <strain evidence="1">Niue_2</strain>
        <tissue evidence="1">Leaf</tissue>
    </source>
</reference>
<dbReference type="Proteomes" id="UP000652761">
    <property type="component" value="Unassembled WGS sequence"/>
</dbReference>
<evidence type="ECO:0000313" key="1">
    <source>
        <dbReference type="EMBL" id="MQM18378.1"/>
    </source>
</evidence>
<evidence type="ECO:0000313" key="2">
    <source>
        <dbReference type="Proteomes" id="UP000652761"/>
    </source>
</evidence>
<accession>A0A843XFS6</accession>
<sequence length="60" mass="6867">MVIRRMFPGLGFLPEKATEPPVATSYLIFIIYRAWYEMSGALALTTLWERVIYEASVPVT</sequence>
<organism evidence="1 2">
    <name type="scientific">Colocasia esculenta</name>
    <name type="common">Wild taro</name>
    <name type="synonym">Arum esculentum</name>
    <dbReference type="NCBI Taxonomy" id="4460"/>
    <lineage>
        <taxon>Eukaryota</taxon>
        <taxon>Viridiplantae</taxon>
        <taxon>Streptophyta</taxon>
        <taxon>Embryophyta</taxon>
        <taxon>Tracheophyta</taxon>
        <taxon>Spermatophyta</taxon>
        <taxon>Magnoliopsida</taxon>
        <taxon>Liliopsida</taxon>
        <taxon>Araceae</taxon>
        <taxon>Aroideae</taxon>
        <taxon>Colocasieae</taxon>
        <taxon>Colocasia</taxon>
    </lineage>
</organism>
<protein>
    <submittedName>
        <fullName evidence="1">Uncharacterized protein</fullName>
    </submittedName>
</protein>
<proteinExistence type="predicted"/>
<name>A0A843XFS6_COLES</name>
<comment type="caution">
    <text evidence="1">The sequence shown here is derived from an EMBL/GenBank/DDBJ whole genome shotgun (WGS) entry which is preliminary data.</text>
</comment>
<gene>
    <name evidence="1" type="ORF">Taro_051370</name>
</gene>
<keyword evidence="2" id="KW-1185">Reference proteome</keyword>
<dbReference type="AlphaFoldDB" id="A0A843XFS6"/>